<feature type="compositionally biased region" description="Low complexity" evidence="1">
    <location>
        <begin position="501"/>
        <end position="517"/>
    </location>
</feature>
<feature type="region of interest" description="Disordered" evidence="1">
    <location>
        <begin position="496"/>
        <end position="517"/>
    </location>
</feature>
<feature type="compositionally biased region" description="Basic and acidic residues" evidence="1">
    <location>
        <begin position="243"/>
        <end position="253"/>
    </location>
</feature>
<evidence type="ECO:0000313" key="3">
    <source>
        <dbReference type="EMBL" id="KAG0713499.1"/>
    </source>
</evidence>
<feature type="domain" description="PEHE" evidence="2">
    <location>
        <begin position="391"/>
        <end position="542"/>
    </location>
</feature>
<feature type="compositionally biased region" description="Acidic residues" evidence="1">
    <location>
        <begin position="664"/>
        <end position="673"/>
    </location>
</feature>
<keyword evidence="4" id="KW-1185">Reference proteome</keyword>
<organism evidence="3 4">
    <name type="scientific">Chionoecetes opilio</name>
    <name type="common">Atlantic snow crab</name>
    <name type="synonym">Cancer opilio</name>
    <dbReference type="NCBI Taxonomy" id="41210"/>
    <lineage>
        <taxon>Eukaryota</taxon>
        <taxon>Metazoa</taxon>
        <taxon>Ecdysozoa</taxon>
        <taxon>Arthropoda</taxon>
        <taxon>Crustacea</taxon>
        <taxon>Multicrustacea</taxon>
        <taxon>Malacostraca</taxon>
        <taxon>Eumalacostraca</taxon>
        <taxon>Eucarida</taxon>
        <taxon>Decapoda</taxon>
        <taxon>Pleocyemata</taxon>
        <taxon>Brachyura</taxon>
        <taxon>Eubrachyura</taxon>
        <taxon>Majoidea</taxon>
        <taxon>Majidae</taxon>
        <taxon>Chionoecetes</taxon>
    </lineage>
</organism>
<feature type="region of interest" description="Disordered" evidence="1">
    <location>
        <begin position="243"/>
        <end position="273"/>
    </location>
</feature>
<feature type="compositionally biased region" description="Low complexity" evidence="1">
    <location>
        <begin position="324"/>
        <end position="344"/>
    </location>
</feature>
<dbReference type="GO" id="GO:0035035">
    <property type="term" value="F:histone acetyltransferase binding"/>
    <property type="evidence" value="ECO:0007669"/>
    <property type="project" value="TreeGrafter"/>
</dbReference>
<feature type="region of interest" description="Disordered" evidence="1">
    <location>
        <begin position="451"/>
        <end position="484"/>
    </location>
</feature>
<dbReference type="AlphaFoldDB" id="A0A8J4XUU0"/>
<dbReference type="InterPro" id="IPR029332">
    <property type="entry name" value="PEHE_dom"/>
</dbReference>
<evidence type="ECO:0000313" key="4">
    <source>
        <dbReference type="Proteomes" id="UP000770661"/>
    </source>
</evidence>
<protein>
    <submittedName>
        <fullName evidence="3">KAT8 regulatory NSL complex subunit 1</fullName>
    </submittedName>
</protein>
<evidence type="ECO:0000256" key="1">
    <source>
        <dbReference type="SAM" id="MobiDB-lite"/>
    </source>
</evidence>
<proteinExistence type="predicted"/>
<dbReference type="PANTHER" id="PTHR22443:SF18">
    <property type="entry name" value="NON-SPECIFIC LETHAL 1, ISOFORM M"/>
    <property type="match status" value="1"/>
</dbReference>
<feature type="region of interest" description="Disordered" evidence="1">
    <location>
        <begin position="632"/>
        <end position="678"/>
    </location>
</feature>
<name>A0A8J4XUU0_CHIOP</name>
<feature type="region of interest" description="Disordered" evidence="1">
    <location>
        <begin position="316"/>
        <end position="367"/>
    </location>
</feature>
<dbReference type="GO" id="GO:0044545">
    <property type="term" value="C:NSL complex"/>
    <property type="evidence" value="ECO:0007669"/>
    <property type="project" value="TreeGrafter"/>
</dbReference>
<feature type="compositionally biased region" description="Basic residues" evidence="1">
    <location>
        <begin position="254"/>
        <end position="272"/>
    </location>
</feature>
<dbReference type="EMBL" id="JACEEZ010021422">
    <property type="protein sequence ID" value="KAG0713499.1"/>
    <property type="molecule type" value="Genomic_DNA"/>
</dbReference>
<dbReference type="Proteomes" id="UP000770661">
    <property type="component" value="Unassembled WGS sequence"/>
</dbReference>
<reference evidence="3" key="1">
    <citation type="submission" date="2020-07" db="EMBL/GenBank/DDBJ databases">
        <title>The High-quality genome of the commercially important snow crab, Chionoecetes opilio.</title>
        <authorList>
            <person name="Jeong J.-H."/>
            <person name="Ryu S."/>
        </authorList>
    </citation>
    <scope>NUCLEOTIDE SEQUENCE</scope>
    <source>
        <strain evidence="3">MADBK_172401_WGS</strain>
        <tissue evidence="3">Digestive gland</tissue>
    </source>
</reference>
<gene>
    <name evidence="3" type="primary">Kansl1</name>
    <name evidence="3" type="ORF">GWK47_016099</name>
</gene>
<dbReference type="InterPro" id="IPR026180">
    <property type="entry name" value="NSL1"/>
</dbReference>
<comment type="caution">
    <text evidence="3">The sequence shown here is derived from an EMBL/GenBank/DDBJ whole genome shotgun (WGS) entry which is preliminary data.</text>
</comment>
<feature type="region of interest" description="Disordered" evidence="1">
    <location>
        <begin position="279"/>
        <end position="298"/>
    </location>
</feature>
<accession>A0A8J4XUU0</accession>
<feature type="compositionally biased region" description="Low complexity" evidence="1">
    <location>
        <begin position="463"/>
        <end position="484"/>
    </location>
</feature>
<feature type="compositionally biased region" description="Basic residues" evidence="1">
    <location>
        <begin position="347"/>
        <end position="358"/>
    </location>
</feature>
<dbReference type="OrthoDB" id="6022640at2759"/>
<evidence type="ECO:0000259" key="2">
    <source>
        <dbReference type="SMART" id="SM01300"/>
    </source>
</evidence>
<dbReference type="SMART" id="SM01300">
    <property type="entry name" value="PEHE"/>
    <property type="match status" value="1"/>
</dbReference>
<dbReference type="PANTHER" id="PTHR22443">
    <property type="entry name" value="NON-SPECIFIC LETHAL 1, ISOFORM M"/>
    <property type="match status" value="1"/>
</dbReference>
<sequence>MGEEEEERERAFARYCRARAWTASRWTWLQAQIADLEYRILQQHKIYSHIRNTKGAVQVEETGRSRGVALRDPAHLDLHDPALTCLAAPTTRTAVNGYHSRAEEGVGEPGSASSRTQGIRAVKRRRLVRAGAGLCAGLRRGGGSGRIPAVQCKCVPPLTCVLCTRLQGVPPPTAPPDPYLQPASERHARVDPTYHPVLSQPADVSLSEKFDVILRTMDWQKQALTTKTPQLKSVRENLYVEKKKKSKDKELKKDHKKHKKNSKGRITLKLKKSLFTGEQTKDGEFKRKKSSSQEPLWSTVPLSSDVLSSVPAKKVRLEEDDDSSSVYGSSLHSSPSASPAPIDRSSLKRHSTSNHKNKQTMSSKSYDIDNIVIPHSMAASTRVEKLEYKEIQTPKWRILPHLPNNVHHSSKCASHEDEMDEDVSEEAVIARHGRSEELERKKFLQYLHMQVTTRSSRSRRTDSSGTNTPVTSIQSSSCSTSGATGSTFTTVATQAGLSTTSHPSQQQHQQQQQHQPSQLIIHNNSQISSNSILTHLPASAPISAASSIATSVSSLTSSTPLSISTLSSFLHGTRRHRTFSSSSATKSKVSAGFEEGISERLEGIIPYEQRVFPLNEAELTMITQETEDCDIGPPSPPFDTSANDANNCEESGRSTPMSEVTDSAPEEDEEFDDSAAPKWTISGLKDATGQCVLQIHRN</sequence>
<feature type="compositionally biased region" description="Polar residues" evidence="1">
    <location>
        <begin position="638"/>
        <end position="661"/>
    </location>
</feature>